<evidence type="ECO:0000256" key="2">
    <source>
        <dbReference type="ARBA" id="ARBA00022475"/>
    </source>
</evidence>
<dbReference type="GO" id="GO:0034332">
    <property type="term" value="P:adherens junction organization"/>
    <property type="evidence" value="ECO:0007669"/>
    <property type="project" value="TreeGrafter"/>
</dbReference>
<keyword evidence="8" id="KW-0130">Cell adhesion</keyword>
<dbReference type="InterPro" id="IPR002126">
    <property type="entry name" value="Cadherin-like_dom"/>
</dbReference>
<keyword evidence="3" id="KW-0165">Cleavage on pair of basic residues</keyword>
<dbReference type="GO" id="GO:0016477">
    <property type="term" value="P:cell migration"/>
    <property type="evidence" value="ECO:0007669"/>
    <property type="project" value="TreeGrafter"/>
</dbReference>
<dbReference type="GO" id="GO:0007156">
    <property type="term" value="P:homophilic cell adhesion via plasma membrane adhesion molecules"/>
    <property type="evidence" value="ECO:0007669"/>
    <property type="project" value="InterPro"/>
</dbReference>
<dbReference type="InterPro" id="IPR020894">
    <property type="entry name" value="Cadherin_CS"/>
</dbReference>
<keyword evidence="15" id="KW-1185">Reference proteome</keyword>
<dbReference type="PANTHER" id="PTHR24027:SF80">
    <property type="entry name" value="CADHERIN-13"/>
    <property type="match status" value="1"/>
</dbReference>
<evidence type="ECO:0000256" key="7">
    <source>
        <dbReference type="ARBA" id="ARBA00022837"/>
    </source>
</evidence>
<dbReference type="GO" id="GO:0008013">
    <property type="term" value="F:beta-catenin binding"/>
    <property type="evidence" value="ECO:0007669"/>
    <property type="project" value="TreeGrafter"/>
</dbReference>
<dbReference type="SUPFAM" id="SSF49313">
    <property type="entry name" value="Cadherin-like"/>
    <property type="match status" value="4"/>
</dbReference>
<accession>A0A835TTM7</accession>
<dbReference type="EMBL" id="JADDUC010000105">
    <property type="protein sequence ID" value="KAG0118667.1"/>
    <property type="molecule type" value="Genomic_DNA"/>
</dbReference>
<evidence type="ECO:0000256" key="9">
    <source>
        <dbReference type="ARBA" id="ARBA00023136"/>
    </source>
</evidence>
<dbReference type="Gene3D" id="2.60.40.60">
    <property type="entry name" value="Cadherins"/>
    <property type="match status" value="4"/>
</dbReference>
<dbReference type="GO" id="GO:0007043">
    <property type="term" value="P:cell-cell junction assembly"/>
    <property type="evidence" value="ECO:0007669"/>
    <property type="project" value="TreeGrafter"/>
</dbReference>
<dbReference type="AlphaFoldDB" id="A0A835TTM7"/>
<dbReference type="Proteomes" id="UP000618051">
    <property type="component" value="Unassembled WGS sequence"/>
</dbReference>
<dbReference type="InterPro" id="IPR015919">
    <property type="entry name" value="Cadherin-like_sf"/>
</dbReference>
<dbReference type="FunFam" id="2.60.40.60:FF:000022">
    <property type="entry name" value="Cadherin 2"/>
    <property type="match status" value="1"/>
</dbReference>
<evidence type="ECO:0000256" key="4">
    <source>
        <dbReference type="ARBA" id="ARBA00022723"/>
    </source>
</evidence>
<keyword evidence="9" id="KW-0472">Membrane</keyword>
<dbReference type="GO" id="GO:0045296">
    <property type="term" value="F:cadherin binding"/>
    <property type="evidence" value="ECO:0007669"/>
    <property type="project" value="TreeGrafter"/>
</dbReference>
<sequence>MAVDMKFGMVFGRTTVMRMAAFDADDAGTDNALLRYNILRQTPTKPSPNMFYIDPEKGDIVTVVSPALLDRETMESPKYELVIEAKDMGGMDVGLTGTATATILIDDKNDHAPEFTRKEFQATVKEGVTGVIVNLTVGDRDDPATGAWRAVYSIINGNPGQSFEIHTNPQTNEGMLSVVKPLDYEISAFHTLLIKVENEDPLIPDIAYGPSSTATVQITVEDVNEGPVFHPNPMAVTKQENIPVGSVVLTVNATDPDTLQHQTIRYSVYKDPAGWLEINPTNGTVGTTAVLDRESPFVQNNIYTALFLAIDSGNPPATGTGTLHITLEDVNDNVPSLYPTLAKVCDDAKDLRVVVLGASDKDLHPNTDPFKFELSKQSGPEKLWRINRLNNTHAQVILLQNLKKANYNIPISVTDSGKPPLTNTTELRLQVCTCKKSKMDCSATDALHISLTLILLSLLSLFCSANKKCESPGLVPALSCSPWAPEGAEDQEEQSVSHAQLSLSRGAGGLKLSLGQVTKCFHQLCRHGKKGCLFSMNMDPFLFCEHLNSCSLDQVKSPLVAAGASVVTEVALQGQWELVRDTRSGFGSLRIPAGNQTHLWKDLPLTLVSFLSNARKICPSLLYTKAHRAFASQPFPSVPGSTGSPSLACPSLPGEDEAAMQCAVETKTGNNNQREEFISKRKVSFLMCLLIEPWSVLLQIELSLSCTKHITHCLPCSASHQDTRAVQARRKIFCLIFRMLNPATFPAQPSYLHKQSKGHCSCCKAAGSLNLLTSGRTLLMLLPGVTPASPAQPSRVCSTAHSSDSFPTLLLHTQLWMDALSKTGCPKQEKVFILLDYCQPCSEHPGSAARCRLSLLQGQPQSCDSQGATVQGHQNLCQALGTELEPPQSPTGGWAASQHWHRLVRHPGNETTAAYGSFFPLAGLSPSSSPLLSVFTHTWGAQPFLTLLIPFFWHQVLCSGSQYLKQKQSPLATAALLSA</sequence>
<evidence type="ECO:0000259" key="12">
    <source>
        <dbReference type="PROSITE" id="PS50268"/>
    </source>
</evidence>
<dbReference type="PRINTS" id="PR00205">
    <property type="entry name" value="CADHERIN"/>
</dbReference>
<dbReference type="FunFam" id="2.60.40.60:FF:000095">
    <property type="entry name" value="Cadherin 13"/>
    <property type="match status" value="1"/>
</dbReference>
<reference evidence="13" key="1">
    <citation type="submission" date="2020-10" db="EMBL/GenBank/DDBJ databases">
        <title>Feather gene expression reveals the developmental basis of iridescence in African starlings.</title>
        <authorList>
            <person name="Rubenstein D.R."/>
        </authorList>
    </citation>
    <scope>NUCLEOTIDE SEQUENCE</scope>
    <source>
        <strain evidence="13">SS15</strain>
        <tissue evidence="13">Liver</tissue>
    </source>
</reference>
<comment type="caution">
    <text evidence="13">The sequence shown here is derived from an EMBL/GenBank/DDBJ whole genome shotgun (WGS) entry which is preliminary data.</text>
</comment>
<dbReference type="InterPro" id="IPR039808">
    <property type="entry name" value="Cadherin"/>
</dbReference>
<evidence type="ECO:0000313" key="15">
    <source>
        <dbReference type="Proteomes" id="UP000618051"/>
    </source>
</evidence>
<keyword evidence="6" id="KW-0677">Repeat</keyword>
<dbReference type="PANTHER" id="PTHR24027">
    <property type="entry name" value="CADHERIN-23"/>
    <property type="match status" value="1"/>
</dbReference>
<dbReference type="Pfam" id="PF00028">
    <property type="entry name" value="Cadherin"/>
    <property type="match status" value="4"/>
</dbReference>
<proteinExistence type="predicted"/>
<evidence type="ECO:0000256" key="5">
    <source>
        <dbReference type="ARBA" id="ARBA00022729"/>
    </source>
</evidence>
<dbReference type="PROSITE" id="PS50268">
    <property type="entry name" value="CADHERIN_2"/>
    <property type="match status" value="4"/>
</dbReference>
<dbReference type="OrthoDB" id="9933746at2759"/>
<dbReference type="CDD" id="cd11304">
    <property type="entry name" value="Cadherin_repeat"/>
    <property type="match status" value="3"/>
</dbReference>
<keyword evidence="2" id="KW-1003">Cell membrane</keyword>
<dbReference type="GO" id="GO:0000902">
    <property type="term" value="P:cell morphogenesis"/>
    <property type="evidence" value="ECO:0007669"/>
    <property type="project" value="TreeGrafter"/>
</dbReference>
<protein>
    <recommendedName>
        <fullName evidence="12">Cadherin domain-containing protein</fullName>
    </recommendedName>
</protein>
<keyword evidence="10" id="KW-0325">Glycoprotein</keyword>
<dbReference type="FunFam" id="2.60.40.60:FF:000019">
    <property type="entry name" value="Cadherin 2"/>
    <property type="match status" value="1"/>
</dbReference>
<evidence type="ECO:0000256" key="3">
    <source>
        <dbReference type="ARBA" id="ARBA00022685"/>
    </source>
</evidence>
<dbReference type="SMART" id="SM00112">
    <property type="entry name" value="CA"/>
    <property type="match status" value="4"/>
</dbReference>
<dbReference type="PROSITE" id="PS00232">
    <property type="entry name" value="CADHERIN_1"/>
    <property type="match status" value="2"/>
</dbReference>
<evidence type="ECO:0000256" key="11">
    <source>
        <dbReference type="PROSITE-ProRule" id="PRU00043"/>
    </source>
</evidence>
<evidence type="ECO:0000313" key="14">
    <source>
        <dbReference type="EMBL" id="KAI1235574.1"/>
    </source>
</evidence>
<dbReference type="GO" id="GO:0005912">
    <property type="term" value="C:adherens junction"/>
    <property type="evidence" value="ECO:0007669"/>
    <property type="project" value="TreeGrafter"/>
</dbReference>
<feature type="domain" description="Cadherin" evidence="12">
    <location>
        <begin position="14"/>
        <end position="115"/>
    </location>
</feature>
<dbReference type="GO" id="GO:0005509">
    <property type="term" value="F:calcium ion binding"/>
    <property type="evidence" value="ECO:0007669"/>
    <property type="project" value="UniProtKB-UniRule"/>
</dbReference>
<dbReference type="GO" id="GO:0016339">
    <property type="term" value="P:calcium-dependent cell-cell adhesion via plasma membrane cell adhesion molecules"/>
    <property type="evidence" value="ECO:0007669"/>
    <property type="project" value="TreeGrafter"/>
</dbReference>
<comment type="subcellular location">
    <subcellularLocation>
        <location evidence="1">Cell membrane</location>
    </subcellularLocation>
</comment>
<dbReference type="FunFam" id="2.60.40.60:FF:000031">
    <property type="entry name" value="Cadherin 3"/>
    <property type="match status" value="1"/>
</dbReference>
<feature type="domain" description="Cadherin" evidence="12">
    <location>
        <begin position="336"/>
        <end position="447"/>
    </location>
</feature>
<feature type="domain" description="Cadherin" evidence="12">
    <location>
        <begin position="230"/>
        <end position="337"/>
    </location>
</feature>
<name>A0A835TTM7_9PASS</name>
<gene>
    <name evidence="14" type="ORF">IHE44_0002454</name>
    <name evidence="13" type="ORF">IHE44_000699</name>
</gene>
<evidence type="ECO:0000256" key="1">
    <source>
        <dbReference type="ARBA" id="ARBA00004236"/>
    </source>
</evidence>
<evidence type="ECO:0000256" key="8">
    <source>
        <dbReference type="ARBA" id="ARBA00022889"/>
    </source>
</evidence>
<keyword evidence="7 11" id="KW-0106">Calcium</keyword>
<keyword evidence="5" id="KW-0732">Signal</keyword>
<dbReference type="GO" id="GO:0016342">
    <property type="term" value="C:catenin complex"/>
    <property type="evidence" value="ECO:0007669"/>
    <property type="project" value="TreeGrafter"/>
</dbReference>
<evidence type="ECO:0000256" key="6">
    <source>
        <dbReference type="ARBA" id="ARBA00022737"/>
    </source>
</evidence>
<dbReference type="EMBL" id="JADDUC020000012">
    <property type="protein sequence ID" value="KAI1235574.1"/>
    <property type="molecule type" value="Genomic_DNA"/>
</dbReference>
<keyword evidence="4" id="KW-0479">Metal-binding</keyword>
<evidence type="ECO:0000313" key="13">
    <source>
        <dbReference type="EMBL" id="KAG0118667.1"/>
    </source>
</evidence>
<dbReference type="GO" id="GO:0044331">
    <property type="term" value="P:cell-cell adhesion mediated by cadherin"/>
    <property type="evidence" value="ECO:0007669"/>
    <property type="project" value="TreeGrafter"/>
</dbReference>
<reference evidence="14 15" key="2">
    <citation type="journal article" date="2021" name="J. Hered.">
        <title>Feather Gene Expression Elucidates the Developmental Basis of Plumage Iridescence in African Starlings.</title>
        <authorList>
            <person name="Rubenstein D.R."/>
            <person name="Corvelo A."/>
            <person name="MacManes M.D."/>
            <person name="Maia R."/>
            <person name="Narzisi G."/>
            <person name="Rousaki A."/>
            <person name="Vandenabeele P."/>
            <person name="Shawkey M.D."/>
            <person name="Solomon J."/>
        </authorList>
    </citation>
    <scope>NUCLEOTIDE SEQUENCE [LARGE SCALE GENOMIC DNA]</scope>
    <source>
        <strain evidence="14">SS15</strain>
    </source>
</reference>
<organism evidence="13">
    <name type="scientific">Lamprotornis superbus</name>
    <dbReference type="NCBI Taxonomy" id="245042"/>
    <lineage>
        <taxon>Eukaryota</taxon>
        <taxon>Metazoa</taxon>
        <taxon>Chordata</taxon>
        <taxon>Craniata</taxon>
        <taxon>Vertebrata</taxon>
        <taxon>Euteleostomi</taxon>
        <taxon>Archelosauria</taxon>
        <taxon>Archosauria</taxon>
        <taxon>Dinosauria</taxon>
        <taxon>Saurischia</taxon>
        <taxon>Theropoda</taxon>
        <taxon>Coelurosauria</taxon>
        <taxon>Aves</taxon>
        <taxon>Neognathae</taxon>
        <taxon>Neoaves</taxon>
        <taxon>Telluraves</taxon>
        <taxon>Australaves</taxon>
        <taxon>Passeriformes</taxon>
        <taxon>Sturnidae</taxon>
        <taxon>Lamprotornis</taxon>
    </lineage>
</organism>
<reference evidence="14" key="3">
    <citation type="submission" date="2022-01" db="EMBL/GenBank/DDBJ databases">
        <authorList>
            <person name="Rubenstein D.R."/>
        </authorList>
    </citation>
    <scope>NUCLEOTIDE SEQUENCE</scope>
    <source>
        <strain evidence="14">SS15</strain>
        <tissue evidence="14">Liver</tissue>
    </source>
</reference>
<evidence type="ECO:0000256" key="10">
    <source>
        <dbReference type="ARBA" id="ARBA00023180"/>
    </source>
</evidence>
<feature type="domain" description="Cadherin" evidence="12">
    <location>
        <begin position="116"/>
        <end position="229"/>
    </location>
</feature>